<dbReference type="InterPro" id="IPR025361">
    <property type="entry name" value="DUF4265"/>
</dbReference>
<evidence type="ECO:0008006" key="3">
    <source>
        <dbReference type="Google" id="ProtNLM"/>
    </source>
</evidence>
<dbReference type="KEGG" id="psw:LK03_11845"/>
<reference evidence="1 2" key="1">
    <citation type="submission" date="2014-09" db="EMBL/GenBank/DDBJ databases">
        <authorList>
            <person name="Chan K.-G."/>
        </authorList>
    </citation>
    <scope>NUCLEOTIDE SEQUENCE [LARGE SCALE GENOMIC DNA]</scope>
    <source>
        <strain evidence="1 2">ND07</strain>
    </source>
</reference>
<dbReference type="Pfam" id="PF14085">
    <property type="entry name" value="DUF4265"/>
    <property type="match status" value="1"/>
</dbReference>
<dbReference type="RefSeq" id="WP_038412537.1">
    <property type="nucleotide sequence ID" value="NZ_CP009455.1"/>
</dbReference>
<name>A0A089YDU6_9PSED</name>
<proteinExistence type="predicted"/>
<dbReference type="EMBL" id="CP009455">
    <property type="protein sequence ID" value="AIR89943.1"/>
    <property type="molecule type" value="Genomic_DNA"/>
</dbReference>
<evidence type="ECO:0000313" key="2">
    <source>
        <dbReference type="Proteomes" id="UP000029493"/>
    </source>
</evidence>
<evidence type="ECO:0000313" key="1">
    <source>
        <dbReference type="EMBL" id="AIR89943.1"/>
    </source>
</evidence>
<dbReference type="eggNOG" id="ENOG5032ZHB">
    <property type="taxonomic scope" value="Bacteria"/>
</dbReference>
<accession>A0A089YDU6</accession>
<sequence>MNTDDAGTCGARKILVRLAHDHNGYPTASVEGLWAQPVEGGYRIDSLPFHAYDVAPGDIVEVRIDGEMAWLERVQHSSGASVLRVIVKAADELNEVLAALQQFACPCELERSTRMIAVHVPAQVGIDALLYFLLVQRQAGVVDFEEGVLRHAFSAGLPL</sequence>
<dbReference type="Proteomes" id="UP000029493">
    <property type="component" value="Chromosome"/>
</dbReference>
<dbReference type="OrthoDB" id="6563561at2"/>
<dbReference type="AlphaFoldDB" id="A0A089YDU6"/>
<gene>
    <name evidence="1" type="ORF">LK03_11845</name>
</gene>
<protein>
    <recommendedName>
        <fullName evidence="3">DUF4265 domain-containing protein</fullName>
    </recommendedName>
</protein>
<dbReference type="STRING" id="157783.LK03_11845"/>
<keyword evidence="2" id="KW-1185">Reference proteome</keyword>
<organism evidence="1 2">
    <name type="scientific">Pseudomonas cremoricolorata</name>
    <dbReference type="NCBI Taxonomy" id="157783"/>
    <lineage>
        <taxon>Bacteria</taxon>
        <taxon>Pseudomonadati</taxon>
        <taxon>Pseudomonadota</taxon>
        <taxon>Gammaproteobacteria</taxon>
        <taxon>Pseudomonadales</taxon>
        <taxon>Pseudomonadaceae</taxon>
        <taxon>Pseudomonas</taxon>
    </lineage>
</organism>